<organism evidence="3 4">
    <name type="scientific">Streptomyces albospinus</name>
    <dbReference type="NCBI Taxonomy" id="285515"/>
    <lineage>
        <taxon>Bacteria</taxon>
        <taxon>Bacillati</taxon>
        <taxon>Actinomycetota</taxon>
        <taxon>Actinomycetes</taxon>
        <taxon>Kitasatosporales</taxon>
        <taxon>Streptomycetaceae</taxon>
        <taxon>Streptomyces</taxon>
    </lineage>
</organism>
<dbReference type="InterPro" id="IPR025959">
    <property type="entry name" value="Winged_HTH_dom"/>
</dbReference>
<gene>
    <name evidence="3" type="ORF">GCM10010211_81650</name>
</gene>
<evidence type="ECO:0000313" key="4">
    <source>
        <dbReference type="Proteomes" id="UP000654471"/>
    </source>
</evidence>
<evidence type="ECO:0000313" key="3">
    <source>
        <dbReference type="EMBL" id="GGV01978.1"/>
    </source>
</evidence>
<feature type="region of interest" description="Disordered" evidence="1">
    <location>
        <begin position="97"/>
        <end position="148"/>
    </location>
</feature>
<evidence type="ECO:0000256" key="1">
    <source>
        <dbReference type="SAM" id="MobiDB-lite"/>
    </source>
</evidence>
<dbReference type="Pfam" id="PF13592">
    <property type="entry name" value="HTH_33"/>
    <property type="match status" value="1"/>
</dbReference>
<feature type="compositionally biased region" description="Basic and acidic residues" evidence="1">
    <location>
        <begin position="97"/>
        <end position="112"/>
    </location>
</feature>
<feature type="domain" description="Winged helix-turn helix" evidence="2">
    <location>
        <begin position="59"/>
        <end position="106"/>
    </location>
</feature>
<protein>
    <recommendedName>
        <fullName evidence="2">Winged helix-turn helix domain-containing protein</fullName>
    </recommendedName>
</protein>
<keyword evidence="4" id="KW-1185">Reference proteome</keyword>
<sequence>MSLKAVDGWLVKWLSGGYEELAARPRGKRAGEHQMLSETEQVRQAVLDHRPCDLGLHGRLWTRGQVGALIAKLYRLRLTEQGVGKYLRRWGLSVQRPDKRAVERNEGRECRGARRPTRSASVPTRSPAGPGARRAAPRSCVAAATGSR</sequence>
<proteinExistence type="predicted"/>
<evidence type="ECO:0000259" key="2">
    <source>
        <dbReference type="Pfam" id="PF13592"/>
    </source>
</evidence>
<dbReference type="EMBL" id="BMRP01000074">
    <property type="protein sequence ID" value="GGV01978.1"/>
    <property type="molecule type" value="Genomic_DNA"/>
</dbReference>
<dbReference type="Proteomes" id="UP000654471">
    <property type="component" value="Unassembled WGS sequence"/>
</dbReference>
<reference evidence="4" key="1">
    <citation type="journal article" date="2019" name="Int. J. Syst. Evol. Microbiol.">
        <title>The Global Catalogue of Microorganisms (GCM) 10K type strain sequencing project: providing services to taxonomists for standard genome sequencing and annotation.</title>
        <authorList>
            <consortium name="The Broad Institute Genomics Platform"/>
            <consortium name="The Broad Institute Genome Sequencing Center for Infectious Disease"/>
            <person name="Wu L."/>
            <person name="Ma J."/>
        </authorList>
    </citation>
    <scope>NUCLEOTIDE SEQUENCE [LARGE SCALE GENOMIC DNA]</scope>
    <source>
        <strain evidence="4">JCM 3399</strain>
    </source>
</reference>
<accession>A0ABQ2VND9</accession>
<feature type="compositionally biased region" description="Low complexity" evidence="1">
    <location>
        <begin position="123"/>
        <end position="139"/>
    </location>
</feature>
<comment type="caution">
    <text evidence="3">The sequence shown here is derived from an EMBL/GenBank/DDBJ whole genome shotgun (WGS) entry which is preliminary data.</text>
</comment>
<name>A0ABQ2VND9_9ACTN</name>